<sequence>MILILFLYGIQHVYAEILLLSYKEVGQVNLFAFILQACKFMWFLALMRGGNLLLRWKLIIERAER</sequence>
<accession>A0ABY2W594</accession>
<organism evidence="1 2">
    <name type="scientific">Pseudoalteromonas citrea</name>
    <dbReference type="NCBI Taxonomy" id="43655"/>
    <lineage>
        <taxon>Bacteria</taxon>
        <taxon>Pseudomonadati</taxon>
        <taxon>Pseudomonadota</taxon>
        <taxon>Gammaproteobacteria</taxon>
        <taxon>Alteromonadales</taxon>
        <taxon>Pseudoalteromonadaceae</taxon>
        <taxon>Pseudoalteromonas</taxon>
    </lineage>
</organism>
<dbReference type="Proteomes" id="UP000305730">
    <property type="component" value="Unassembled WGS sequence"/>
</dbReference>
<reference evidence="2" key="2">
    <citation type="submission" date="2019-06" db="EMBL/GenBank/DDBJ databases">
        <title>Co-occurence of chitin degradation, pigmentation and bioactivity in marine Pseudoalteromonas.</title>
        <authorList>
            <person name="Sonnenschein E.C."/>
            <person name="Bech P.K."/>
        </authorList>
    </citation>
    <scope>NUCLEOTIDE SEQUENCE [LARGE SCALE GENOMIC DNA]</scope>
    <source>
        <strain evidence="2">S2233</strain>
    </source>
</reference>
<gene>
    <name evidence="1" type="ORF">CWB97_19155</name>
</gene>
<proteinExistence type="predicted"/>
<reference evidence="1 2" key="1">
    <citation type="submission" date="2017-12" db="EMBL/GenBank/DDBJ databases">
        <authorList>
            <person name="Paulsen S."/>
            <person name="Gram L.K."/>
        </authorList>
    </citation>
    <scope>NUCLEOTIDE SEQUENCE [LARGE SCALE GENOMIC DNA]</scope>
    <source>
        <strain evidence="1 2">S2233</strain>
    </source>
</reference>
<evidence type="ECO:0000313" key="2">
    <source>
        <dbReference type="Proteomes" id="UP000305730"/>
    </source>
</evidence>
<name>A0ABY2W594_9GAMM</name>
<dbReference type="EMBL" id="PNCK01000086">
    <property type="protein sequence ID" value="TMP40255.1"/>
    <property type="molecule type" value="Genomic_DNA"/>
</dbReference>
<keyword evidence="2" id="KW-1185">Reference proteome</keyword>
<comment type="caution">
    <text evidence="1">The sequence shown here is derived from an EMBL/GenBank/DDBJ whole genome shotgun (WGS) entry which is preliminary data.</text>
</comment>
<evidence type="ECO:0000313" key="1">
    <source>
        <dbReference type="EMBL" id="TMP40255.1"/>
    </source>
</evidence>
<protein>
    <submittedName>
        <fullName evidence="1">Uncharacterized protein</fullName>
    </submittedName>
</protein>